<dbReference type="GO" id="GO:0005524">
    <property type="term" value="F:ATP binding"/>
    <property type="evidence" value="ECO:0007669"/>
    <property type="project" value="InterPro"/>
</dbReference>
<protein>
    <recommendedName>
        <fullName evidence="1">Protein kinase domain-containing protein</fullName>
    </recommendedName>
</protein>
<evidence type="ECO:0000313" key="4">
    <source>
        <dbReference type="Proteomes" id="UP000285624"/>
    </source>
</evidence>
<dbReference type="GO" id="GO:0004674">
    <property type="term" value="F:protein serine/threonine kinase activity"/>
    <property type="evidence" value="ECO:0007669"/>
    <property type="project" value="TreeGrafter"/>
</dbReference>
<evidence type="ECO:0000313" key="3">
    <source>
        <dbReference type="EMBL" id="RLN73783.1"/>
    </source>
</evidence>
<comment type="caution">
    <text evidence="3">The sequence shown here is derived from an EMBL/GenBank/DDBJ whole genome shotgun (WGS) entry which is preliminary data.</text>
</comment>
<dbReference type="PANTHER" id="PTHR44329">
    <property type="entry name" value="SERINE/THREONINE-PROTEIN KINASE TNNI3K-RELATED"/>
    <property type="match status" value="1"/>
</dbReference>
<dbReference type="EMBL" id="MAYM02001319">
    <property type="protein sequence ID" value="RLN20822.1"/>
    <property type="molecule type" value="Genomic_DNA"/>
</dbReference>
<dbReference type="InterPro" id="IPR001245">
    <property type="entry name" value="Ser-Thr/Tyr_kinase_cat_dom"/>
</dbReference>
<dbReference type="InterPro" id="IPR051681">
    <property type="entry name" value="Ser/Thr_Kinases-Pseudokinases"/>
</dbReference>
<dbReference type="EMBL" id="MBDN02000667">
    <property type="protein sequence ID" value="RLN73783.1"/>
    <property type="molecule type" value="Genomic_DNA"/>
</dbReference>
<evidence type="ECO:0000259" key="1">
    <source>
        <dbReference type="PROSITE" id="PS50011"/>
    </source>
</evidence>
<dbReference type="AlphaFoldDB" id="A0A421GD50"/>
<reference evidence="4 5" key="1">
    <citation type="submission" date="2018-07" db="EMBL/GenBank/DDBJ databases">
        <title>Genome sequencing of oomycete isolates from Chile give support for New Zealand origin for Phytophthora kernoviae and make available the first Nothophytophthora sp. genome.</title>
        <authorList>
            <person name="Studholme D.J."/>
            <person name="Sanfuentes E."/>
            <person name="Panda P."/>
            <person name="Hill R."/>
            <person name="Sambles C."/>
            <person name="Grant M."/>
            <person name="Williams N.M."/>
            <person name="Mcdougal R.L."/>
        </authorList>
    </citation>
    <scope>NUCLEOTIDE SEQUENCE [LARGE SCALE GENOMIC DNA]</scope>
    <source>
        <strain evidence="2">Chile2</strain>
        <strain evidence="3">Chile4</strain>
    </source>
</reference>
<evidence type="ECO:0000313" key="5">
    <source>
        <dbReference type="Proteomes" id="UP000285883"/>
    </source>
</evidence>
<dbReference type="InterPro" id="IPR000719">
    <property type="entry name" value="Prot_kinase_dom"/>
</dbReference>
<dbReference type="SUPFAM" id="SSF56112">
    <property type="entry name" value="Protein kinase-like (PK-like)"/>
    <property type="match status" value="1"/>
</dbReference>
<feature type="domain" description="Protein kinase" evidence="1">
    <location>
        <begin position="1"/>
        <end position="325"/>
    </location>
</feature>
<sequence length="343" mass="39101">MYREFEARVVKPHVAIIGLKNPQIVEVLAVIKYEVDFHSEGYTVEQLKLLRRVFMKVVKCSKVQVPKIPKFFIPPMDVELGAQHDEIQTTASTCVVTRGVWDREMRLVAQYLSVDSNYAKSLFLRATETWYGLEHQNVVKMLGASPLKSQAFVVWEDVAAYGNFLRYFAGEAHQGRVWRMFLQVAHGLNYMHERGRNHGNLKCAHILVADDETPKICHFELTREAGTGKVDRWKSPEYNLGKGPDPSKAGDVYAFGLCIIEACTGEIPYALECDEDIENLLKESSFFPRPEGIHDDEWNVIKRLCAHNPEERPSMAQAIELVEELAWKEALEEQDGVSSVKMN</sequence>
<dbReference type="Gene3D" id="1.10.510.10">
    <property type="entry name" value="Transferase(Phosphotransferase) domain 1"/>
    <property type="match status" value="1"/>
</dbReference>
<dbReference type="Proteomes" id="UP000285624">
    <property type="component" value="Unassembled WGS sequence"/>
</dbReference>
<dbReference type="Proteomes" id="UP000285883">
    <property type="component" value="Unassembled WGS sequence"/>
</dbReference>
<gene>
    <name evidence="2" type="ORF">BBI17_009240</name>
    <name evidence="3" type="ORF">BBO99_00009235</name>
</gene>
<evidence type="ECO:0000313" key="2">
    <source>
        <dbReference type="EMBL" id="RLN20822.1"/>
    </source>
</evidence>
<keyword evidence="4" id="KW-1185">Reference proteome</keyword>
<dbReference type="Pfam" id="PF07714">
    <property type="entry name" value="PK_Tyr_Ser-Thr"/>
    <property type="match status" value="1"/>
</dbReference>
<dbReference type="PROSITE" id="PS50011">
    <property type="entry name" value="PROTEIN_KINASE_DOM"/>
    <property type="match status" value="1"/>
</dbReference>
<dbReference type="STRING" id="325452.A0A421GD50"/>
<name>A0A421GD50_9STRA</name>
<dbReference type="InterPro" id="IPR011009">
    <property type="entry name" value="Kinase-like_dom_sf"/>
</dbReference>
<dbReference type="PANTHER" id="PTHR44329:SF214">
    <property type="entry name" value="PROTEIN KINASE DOMAIN-CONTAINING PROTEIN"/>
    <property type="match status" value="1"/>
</dbReference>
<organism evidence="3 4">
    <name type="scientific">Phytophthora kernoviae</name>
    <dbReference type="NCBI Taxonomy" id="325452"/>
    <lineage>
        <taxon>Eukaryota</taxon>
        <taxon>Sar</taxon>
        <taxon>Stramenopiles</taxon>
        <taxon>Oomycota</taxon>
        <taxon>Peronosporomycetes</taxon>
        <taxon>Peronosporales</taxon>
        <taxon>Peronosporaceae</taxon>
        <taxon>Phytophthora</taxon>
    </lineage>
</organism>
<accession>A0A421GD50</accession>
<proteinExistence type="predicted"/>